<feature type="region of interest" description="Disordered" evidence="1">
    <location>
        <begin position="454"/>
        <end position="503"/>
    </location>
</feature>
<gene>
    <name evidence="2" type="ORF">ALP03_05879</name>
</gene>
<proteinExistence type="predicted"/>
<sequence>MQFAVLDHRSTNRDSRVHVAIPGHIPHGAAIDTALDRLQLIDDFHGANFRRTGQGASRQNRPQCIHCRQPVFQLTGDVGNNVHHVGITLDNHLLGQFDRTDLGHPPNVITAQIDEHQVLGDFLVIGQQVFFQRKIGLFGGTARASTGDWTHRNQVVLDPYQHFRRTADDMEVAEVEEVHVRRRVEAAQRPIQIDGRGLEIDGHALRRHNLHDVTREDVLLDRVDRSLVIILSKAGAKHRVGSRRPVQVQTAARSDRLTQLVHQFIKLRDATCVGILLRRIDQHDGVHFARQVVEHHDRVRHHQQDIRHAQRVRVRAVGQTLLDIAHTVVAKVAHQPAVEAWQPGNRRYVVARLEGLDEVQRVFDIQAFDLDTIVGHADVMAMNAHHGAAWQADDRITPPLLAALNRLQQVGVGLIGKLEVDRQRRIEVGQGFAGKRDAVVAFGGQTQEFFTVHEQPRGLRKNGQSGKRAGRPARIKSGAPTPAGQGLDDFHPELASDHHDGFS</sequence>
<evidence type="ECO:0000313" key="2">
    <source>
        <dbReference type="EMBL" id="RMV82697.1"/>
    </source>
</evidence>
<evidence type="ECO:0000313" key="3">
    <source>
        <dbReference type="Proteomes" id="UP000271531"/>
    </source>
</evidence>
<dbReference type="AlphaFoldDB" id="A0A3M6FQY7"/>
<dbReference type="EMBL" id="RBVA01001038">
    <property type="protein sequence ID" value="RMV82697.1"/>
    <property type="molecule type" value="Genomic_DNA"/>
</dbReference>
<feature type="compositionally biased region" description="Basic and acidic residues" evidence="1">
    <location>
        <begin position="488"/>
        <end position="503"/>
    </location>
</feature>
<reference evidence="2 3" key="1">
    <citation type="submission" date="2018-08" db="EMBL/GenBank/DDBJ databases">
        <title>Recombination of ecologically and evolutionarily significant loci maintains genetic cohesion in the Pseudomonas syringae species complex.</title>
        <authorList>
            <person name="Dillon M."/>
            <person name="Thakur S."/>
            <person name="Almeida R.N.D."/>
            <person name="Weir B.S."/>
            <person name="Guttman D.S."/>
        </authorList>
    </citation>
    <scope>NUCLEOTIDE SEQUENCE [LARGE SCALE GENOMIC DNA]</scope>
    <source>
        <strain evidence="2 3">ICMP 4525</strain>
    </source>
</reference>
<name>A0A3M6FQY7_PSEAJ</name>
<comment type="caution">
    <text evidence="2">The sequence shown here is derived from an EMBL/GenBank/DDBJ whole genome shotgun (WGS) entry which is preliminary data.</text>
</comment>
<dbReference type="Proteomes" id="UP000271531">
    <property type="component" value="Unassembled WGS sequence"/>
</dbReference>
<accession>A0A3M6FQY7</accession>
<protein>
    <submittedName>
        <fullName evidence="2">Uncharacterized protein</fullName>
    </submittedName>
</protein>
<evidence type="ECO:0000256" key="1">
    <source>
        <dbReference type="SAM" id="MobiDB-lite"/>
    </source>
</evidence>
<organism evidence="2 3">
    <name type="scientific">Pseudomonas amygdali pv. tabaci</name>
    <name type="common">Pseudomonas syringae pv. tabaci</name>
    <dbReference type="NCBI Taxonomy" id="322"/>
    <lineage>
        <taxon>Bacteria</taxon>
        <taxon>Pseudomonadati</taxon>
        <taxon>Pseudomonadota</taxon>
        <taxon>Gammaproteobacteria</taxon>
        <taxon>Pseudomonadales</taxon>
        <taxon>Pseudomonadaceae</taxon>
        <taxon>Pseudomonas</taxon>
        <taxon>Pseudomonas amygdali</taxon>
    </lineage>
</organism>